<proteinExistence type="predicted"/>
<feature type="compositionally biased region" description="Gly residues" evidence="1">
    <location>
        <begin position="23"/>
        <end position="38"/>
    </location>
</feature>
<feature type="compositionally biased region" description="Basic and acidic residues" evidence="1">
    <location>
        <begin position="41"/>
        <end position="60"/>
    </location>
</feature>
<sequence>MSNDTGSPFSYDRARAGGLSSTAGGGGNTSIGPRGGAGVERWAKAGERAKVGGGSEEVKRRQGGGRAWRVWCWPGRSVGRRGIVSTASTVRSSGSGGGDSANSHFVPSGGQHRVILGRNDRDSPGRPWQSPGKPWEALEGLQSPARGDDRSAKSGHWRAVGPCKSAPLERAWLLQRLPDNGGGQEWRIWGPTPIVGTLAVAVIIRTTVAAAEQSVGCKKRPPGQKQKKKEKKKRRKEDHGKMAHSIMLAFVSLSGHANRETPFTAQVVQYLHCIDAAFTHTKPPPSPPSAVTFPWAVGYETSVT</sequence>
<evidence type="ECO:0000256" key="1">
    <source>
        <dbReference type="SAM" id="MobiDB-lite"/>
    </source>
</evidence>
<feature type="region of interest" description="Disordered" evidence="1">
    <location>
        <begin position="1"/>
        <end position="65"/>
    </location>
</feature>
<feature type="compositionally biased region" description="Basic residues" evidence="1">
    <location>
        <begin position="217"/>
        <end position="236"/>
    </location>
</feature>
<evidence type="ECO:0000313" key="2">
    <source>
        <dbReference type="EMBL" id="KAH7121166.1"/>
    </source>
</evidence>
<feature type="region of interest" description="Disordered" evidence="1">
    <location>
        <begin position="88"/>
        <end position="158"/>
    </location>
</feature>
<protein>
    <submittedName>
        <fullName evidence="2">Uncharacterized protein</fullName>
    </submittedName>
</protein>
<comment type="caution">
    <text evidence="2">The sequence shown here is derived from an EMBL/GenBank/DDBJ whole genome shotgun (WGS) entry which is preliminary data.</text>
</comment>
<keyword evidence="3" id="KW-1185">Reference proteome</keyword>
<organism evidence="2 3">
    <name type="scientific">Dendryphion nanum</name>
    <dbReference type="NCBI Taxonomy" id="256645"/>
    <lineage>
        <taxon>Eukaryota</taxon>
        <taxon>Fungi</taxon>
        <taxon>Dikarya</taxon>
        <taxon>Ascomycota</taxon>
        <taxon>Pezizomycotina</taxon>
        <taxon>Dothideomycetes</taxon>
        <taxon>Pleosporomycetidae</taxon>
        <taxon>Pleosporales</taxon>
        <taxon>Torulaceae</taxon>
        <taxon>Dendryphion</taxon>
    </lineage>
</organism>
<dbReference type="EMBL" id="JAGMWT010000010">
    <property type="protein sequence ID" value="KAH7121166.1"/>
    <property type="molecule type" value="Genomic_DNA"/>
</dbReference>
<evidence type="ECO:0000313" key="3">
    <source>
        <dbReference type="Proteomes" id="UP000700596"/>
    </source>
</evidence>
<gene>
    <name evidence="2" type="ORF">B0J11DRAFT_508190</name>
</gene>
<accession>A0A9P9DMB1</accession>
<reference evidence="2" key="1">
    <citation type="journal article" date="2021" name="Nat. Commun.">
        <title>Genetic determinants of endophytism in the Arabidopsis root mycobiome.</title>
        <authorList>
            <person name="Mesny F."/>
            <person name="Miyauchi S."/>
            <person name="Thiergart T."/>
            <person name="Pickel B."/>
            <person name="Atanasova L."/>
            <person name="Karlsson M."/>
            <person name="Huettel B."/>
            <person name="Barry K.W."/>
            <person name="Haridas S."/>
            <person name="Chen C."/>
            <person name="Bauer D."/>
            <person name="Andreopoulos W."/>
            <person name="Pangilinan J."/>
            <person name="LaButti K."/>
            <person name="Riley R."/>
            <person name="Lipzen A."/>
            <person name="Clum A."/>
            <person name="Drula E."/>
            <person name="Henrissat B."/>
            <person name="Kohler A."/>
            <person name="Grigoriev I.V."/>
            <person name="Martin F.M."/>
            <person name="Hacquard S."/>
        </authorList>
    </citation>
    <scope>NUCLEOTIDE SEQUENCE</scope>
    <source>
        <strain evidence="2">MPI-CAGE-CH-0243</strain>
    </source>
</reference>
<dbReference type="Proteomes" id="UP000700596">
    <property type="component" value="Unassembled WGS sequence"/>
</dbReference>
<feature type="region of interest" description="Disordered" evidence="1">
    <location>
        <begin position="213"/>
        <end position="240"/>
    </location>
</feature>
<name>A0A9P9DMB1_9PLEO</name>
<dbReference type="AlphaFoldDB" id="A0A9P9DMB1"/>